<evidence type="ECO:0008006" key="4">
    <source>
        <dbReference type="Google" id="ProtNLM"/>
    </source>
</evidence>
<accession>A0A2W2DFY7</accession>
<evidence type="ECO:0000313" key="3">
    <source>
        <dbReference type="Proteomes" id="UP000248749"/>
    </source>
</evidence>
<dbReference type="RefSeq" id="WP_111132179.1">
    <property type="nucleotide sequence ID" value="NZ_POUB01000003.1"/>
</dbReference>
<name>A0A2W2DFY7_9ACTN</name>
<protein>
    <recommendedName>
        <fullName evidence="4">Type II toxin-antitoxin system HicB family antitoxin</fullName>
    </recommendedName>
</protein>
<dbReference type="SUPFAM" id="SSF143100">
    <property type="entry name" value="TTHA1013/TTHA0281-like"/>
    <property type="match status" value="1"/>
</dbReference>
<gene>
    <name evidence="2" type="ORF">C1I99_00540</name>
</gene>
<dbReference type="AlphaFoldDB" id="A0A2W2DFY7"/>
<dbReference type="Proteomes" id="UP000248749">
    <property type="component" value="Unassembled WGS sequence"/>
</dbReference>
<evidence type="ECO:0000256" key="1">
    <source>
        <dbReference type="SAM" id="MobiDB-lite"/>
    </source>
</evidence>
<proteinExistence type="predicted"/>
<dbReference type="InterPro" id="IPR035069">
    <property type="entry name" value="TTHA1013/TTHA0281-like"/>
</dbReference>
<sequence length="147" mass="15992">MKYTARCVRSGDWWAISVPEIKGVFSQARRLDQVEEMAREAIALMLDVDPHSFDVDVQPDLPQEVTRARKARSALRKAEESAEEATVTAARALLAKGYTVRDAGALLGISPQRVSQLAPQKAAAGDARKIRKGGKARLKQDHGTVAA</sequence>
<evidence type="ECO:0000313" key="2">
    <source>
        <dbReference type="EMBL" id="PZG02829.1"/>
    </source>
</evidence>
<comment type="caution">
    <text evidence="2">The sequence shown here is derived from an EMBL/GenBank/DDBJ whole genome shotgun (WGS) entry which is preliminary data.</text>
</comment>
<dbReference type="OrthoDB" id="5772641at2"/>
<organism evidence="2 3">
    <name type="scientific">Micromonospora deserti</name>
    <dbReference type="NCBI Taxonomy" id="2070366"/>
    <lineage>
        <taxon>Bacteria</taxon>
        <taxon>Bacillati</taxon>
        <taxon>Actinomycetota</taxon>
        <taxon>Actinomycetes</taxon>
        <taxon>Micromonosporales</taxon>
        <taxon>Micromonosporaceae</taxon>
        <taxon>Micromonospora</taxon>
    </lineage>
</organism>
<keyword evidence="3" id="KW-1185">Reference proteome</keyword>
<dbReference type="EMBL" id="POUB01000003">
    <property type="protein sequence ID" value="PZG02829.1"/>
    <property type="molecule type" value="Genomic_DNA"/>
</dbReference>
<dbReference type="Gene3D" id="3.30.160.250">
    <property type="match status" value="1"/>
</dbReference>
<feature type="region of interest" description="Disordered" evidence="1">
    <location>
        <begin position="120"/>
        <end position="147"/>
    </location>
</feature>
<feature type="compositionally biased region" description="Basic and acidic residues" evidence="1">
    <location>
        <begin position="138"/>
        <end position="147"/>
    </location>
</feature>
<reference evidence="2 3" key="1">
    <citation type="submission" date="2018-01" db="EMBL/GenBank/DDBJ databases">
        <title>Draft genome sequence of Salinispora sp. 13K206.</title>
        <authorList>
            <person name="Sahin N."/>
            <person name="Saygin H."/>
            <person name="Ay H."/>
        </authorList>
    </citation>
    <scope>NUCLEOTIDE SEQUENCE [LARGE SCALE GENOMIC DNA]</scope>
    <source>
        <strain evidence="2 3">13K206</strain>
    </source>
</reference>